<dbReference type="Gene3D" id="3.40.50.300">
    <property type="entry name" value="P-loop containing nucleotide triphosphate hydrolases"/>
    <property type="match status" value="1"/>
</dbReference>
<evidence type="ECO:0000313" key="4">
    <source>
        <dbReference type="EMBL" id="MPA66291.1"/>
    </source>
</evidence>
<proteinExistence type="inferred from homology"/>
<dbReference type="GO" id="GO:0005524">
    <property type="term" value="F:ATP binding"/>
    <property type="evidence" value="ECO:0007669"/>
    <property type="project" value="UniProtKB-KW"/>
</dbReference>
<dbReference type="PANTHER" id="PTHR12169:SF29">
    <property type="entry name" value="AFG1-LIKE ATPASE FAMILY PROTEIN"/>
    <property type="match status" value="1"/>
</dbReference>
<gene>
    <name evidence="4" type="ORF">Din_035732</name>
</gene>
<reference evidence="4" key="1">
    <citation type="submission" date="2019-08" db="EMBL/GenBank/DDBJ databases">
        <title>Reference gene set and small RNA set construction with multiple tissues from Davidia involucrata Baill.</title>
        <authorList>
            <person name="Yang H."/>
            <person name="Zhou C."/>
            <person name="Li G."/>
            <person name="Wang J."/>
            <person name="Gao P."/>
            <person name="Wang M."/>
            <person name="Wang R."/>
            <person name="Zhao Y."/>
        </authorList>
    </citation>
    <scope>NUCLEOTIDE SEQUENCE</scope>
    <source>
        <tissue evidence="4">Mixed with DoveR01_LX</tissue>
    </source>
</reference>
<evidence type="ECO:0000256" key="1">
    <source>
        <dbReference type="ARBA" id="ARBA00010322"/>
    </source>
</evidence>
<dbReference type="EC" id="3.6.4.7" evidence="4"/>
<accession>A0A5B7BF53</accession>
<name>A0A5B7BF53_DAVIN</name>
<keyword evidence="4" id="KW-0378">Hydrolase</keyword>
<dbReference type="Pfam" id="PF03969">
    <property type="entry name" value="AFG1_ATPase"/>
    <property type="match status" value="1"/>
</dbReference>
<organism evidence="4">
    <name type="scientific">Davidia involucrata</name>
    <name type="common">Dove tree</name>
    <dbReference type="NCBI Taxonomy" id="16924"/>
    <lineage>
        <taxon>Eukaryota</taxon>
        <taxon>Viridiplantae</taxon>
        <taxon>Streptophyta</taxon>
        <taxon>Embryophyta</taxon>
        <taxon>Tracheophyta</taxon>
        <taxon>Spermatophyta</taxon>
        <taxon>Magnoliopsida</taxon>
        <taxon>eudicotyledons</taxon>
        <taxon>Gunneridae</taxon>
        <taxon>Pentapetalae</taxon>
        <taxon>asterids</taxon>
        <taxon>Cornales</taxon>
        <taxon>Nyssaceae</taxon>
        <taxon>Davidia</taxon>
    </lineage>
</organism>
<dbReference type="GO" id="GO:0016887">
    <property type="term" value="F:ATP hydrolysis activity"/>
    <property type="evidence" value="ECO:0007669"/>
    <property type="project" value="InterPro"/>
</dbReference>
<keyword evidence="2" id="KW-0547">Nucleotide-binding</keyword>
<keyword evidence="3" id="KW-0067">ATP-binding</keyword>
<dbReference type="EMBL" id="GHES01035732">
    <property type="protein sequence ID" value="MPA66291.1"/>
    <property type="molecule type" value="Transcribed_RNA"/>
</dbReference>
<evidence type="ECO:0000256" key="2">
    <source>
        <dbReference type="ARBA" id="ARBA00022741"/>
    </source>
</evidence>
<protein>
    <submittedName>
        <fullName evidence="4">Putative Lactation elevated protein 1</fullName>
        <ecNumber evidence="4">3.6.4.7</ecNumber>
    </submittedName>
</protein>
<dbReference type="AlphaFoldDB" id="A0A5B7BF53"/>
<dbReference type="SUPFAM" id="SSF52540">
    <property type="entry name" value="P-loop containing nucleoside triphosphate hydrolases"/>
    <property type="match status" value="1"/>
</dbReference>
<dbReference type="GO" id="GO:0009507">
    <property type="term" value="C:chloroplast"/>
    <property type="evidence" value="ECO:0007669"/>
    <property type="project" value="TreeGrafter"/>
</dbReference>
<comment type="similarity">
    <text evidence="1">Belongs to the AFG1 ATPase family.</text>
</comment>
<dbReference type="GO" id="GO:0005739">
    <property type="term" value="C:mitochondrion"/>
    <property type="evidence" value="ECO:0007669"/>
    <property type="project" value="TreeGrafter"/>
</dbReference>
<dbReference type="PANTHER" id="PTHR12169">
    <property type="entry name" value="ATPASE N2B"/>
    <property type="match status" value="1"/>
</dbReference>
<evidence type="ECO:0000256" key="3">
    <source>
        <dbReference type="ARBA" id="ARBA00022840"/>
    </source>
</evidence>
<dbReference type="InterPro" id="IPR005654">
    <property type="entry name" value="ATPase_AFG1-like"/>
</dbReference>
<dbReference type="InterPro" id="IPR027417">
    <property type="entry name" value="P-loop_NTPase"/>
</dbReference>
<sequence>MRTIVRSICHFGSAFRYQGNNFFNGLARRQRYLVDKNLGSVYKFADNAEMCRYTHPSCMISRAMFADAAKVTIGEVSRAGPLVKYESRIAAGELMDGDTCQVGTLRELQRLYDELVESADACRLNRYAASKKAGRSRWLWSRFIPESSYSAVKGLYLYGGVGTGKTMLMDMFFDQLPCSWRKKRIHFHDFMLNVHSRLQQFTVF</sequence>